<accession>A0A6N7C297</accession>
<keyword evidence="3" id="KW-0540">Nuclease</keyword>
<dbReference type="RefSeq" id="WP_160021710.1">
    <property type="nucleotide sequence ID" value="NZ_VZIZ01000014.1"/>
</dbReference>
<proteinExistence type="predicted"/>
<dbReference type="Pfam" id="PF13558">
    <property type="entry name" value="SbcC_Walker_B"/>
    <property type="match status" value="1"/>
</dbReference>
<comment type="caution">
    <text evidence="3">The sequence shown here is derived from an EMBL/GenBank/DDBJ whole genome shotgun (WGS) entry which is preliminary data.</text>
</comment>
<dbReference type="GO" id="GO:0016887">
    <property type="term" value="F:ATP hydrolysis activity"/>
    <property type="evidence" value="ECO:0007669"/>
    <property type="project" value="InterPro"/>
</dbReference>
<keyword evidence="3" id="KW-0269">Exonuclease</keyword>
<feature type="domain" description="Rad50/SbcC-type AAA" evidence="2">
    <location>
        <begin position="5"/>
        <end position="249"/>
    </location>
</feature>
<organism evidence="3 4">
    <name type="scientific">Psychrobacter nivimaris</name>
    <dbReference type="NCBI Taxonomy" id="281738"/>
    <lineage>
        <taxon>Bacteria</taxon>
        <taxon>Pseudomonadati</taxon>
        <taxon>Pseudomonadota</taxon>
        <taxon>Gammaproteobacteria</taxon>
        <taxon>Moraxellales</taxon>
        <taxon>Moraxellaceae</taxon>
        <taxon>Psychrobacter</taxon>
    </lineage>
</organism>
<reference evidence="3 4" key="1">
    <citation type="submission" date="2019-09" db="EMBL/GenBank/DDBJ databases">
        <title>Draft genome sequence of Psychrobacter nivimaris LAMA 639, in search for biotechnological relevant genes.</title>
        <authorList>
            <person name="Lima A.O.S."/>
            <person name="Staloch B.E.K."/>
            <person name="Freitas R.C."/>
            <person name="Niero H."/>
            <person name="Silva M.A.C."/>
        </authorList>
    </citation>
    <scope>NUCLEOTIDE SEQUENCE [LARGE SCALE GENOMIC DNA]</scope>
    <source>
        <strain evidence="3 4">LAMA 639</strain>
    </source>
</reference>
<dbReference type="PANTHER" id="PTHR32114">
    <property type="entry name" value="ABC TRANSPORTER ABCH.3"/>
    <property type="match status" value="1"/>
</dbReference>
<dbReference type="Gene3D" id="1.10.287.1490">
    <property type="match status" value="1"/>
</dbReference>
<dbReference type="Pfam" id="PF13476">
    <property type="entry name" value="AAA_23"/>
    <property type="match status" value="1"/>
</dbReference>
<name>A0A6N7C297_9GAMM</name>
<evidence type="ECO:0000256" key="1">
    <source>
        <dbReference type="SAM" id="Coils"/>
    </source>
</evidence>
<keyword evidence="3" id="KW-0378">Hydrolase</keyword>
<dbReference type="EMBL" id="VZIZ01000014">
    <property type="protein sequence ID" value="KAF0568927.1"/>
    <property type="molecule type" value="Genomic_DNA"/>
</dbReference>
<protein>
    <submittedName>
        <fullName evidence="3">Exonuclease SbcC</fullName>
    </submittedName>
</protein>
<dbReference type="InterPro" id="IPR038729">
    <property type="entry name" value="Rad50/SbcC_AAA"/>
</dbReference>
<dbReference type="PANTHER" id="PTHR32114:SF2">
    <property type="entry name" value="ABC TRANSPORTER ABCH.3"/>
    <property type="match status" value="1"/>
</dbReference>
<keyword evidence="4" id="KW-1185">Reference proteome</keyword>
<dbReference type="GO" id="GO:0004527">
    <property type="term" value="F:exonuclease activity"/>
    <property type="evidence" value="ECO:0007669"/>
    <property type="project" value="UniProtKB-KW"/>
</dbReference>
<evidence type="ECO:0000259" key="2">
    <source>
        <dbReference type="Pfam" id="PF13476"/>
    </source>
</evidence>
<keyword evidence="1" id="KW-0175">Coiled coil</keyword>
<dbReference type="GO" id="GO:0006302">
    <property type="term" value="P:double-strand break repair"/>
    <property type="evidence" value="ECO:0007669"/>
    <property type="project" value="InterPro"/>
</dbReference>
<feature type="coiled-coil region" evidence="1">
    <location>
        <begin position="511"/>
        <end position="538"/>
    </location>
</feature>
<dbReference type="SUPFAM" id="SSF52540">
    <property type="entry name" value="P-loop containing nucleoside triphosphate hydrolases"/>
    <property type="match status" value="1"/>
</dbReference>
<feature type="coiled-coil region" evidence="1">
    <location>
        <begin position="885"/>
        <end position="974"/>
    </location>
</feature>
<sequence length="1291" mass="146132">MRLIELRLKNLNSLKGEWHIDFADTAFTNEGIFAITGQTGAGKTTILDAICLALYGETPRINSISKSSNEVMTRQTAECFAEVVIDLNGEQYRCRWGQRRAYNKADGNLQDATHEIAKLNVNDSSKEDELLESTLKHTKNKIIELTRMDFQQFTRSILLAQGSFSAFLKAKADERADILEKITGTDIYATISTQVHDKKRTEEEILSKLQYGLNGLMLLDTDEENQLKADLQSYQSAQSEQQQTIQDLAEKIKWLDSVTESKEKLNTYQNDLDQAQQAQQDFIPYAKRLTAANKALEIDSQFSQLVHSRDNLKRLQEEQQQISSILPQKQNDLEQATTHLETAKTHTQATHEALQTALPNIAQARKLDVEITQNTHILKDIEQRQQTLTGSTQHLNKEIDNHKQQAAQNKTQLASVESYLNDAHELSNIDSDIANFKSHCGRLKVVLQENTALSDDKTSQQQQIHQYRANLDGLNQQKKTKDTTILSIQDKLAALQQEQAALTQVQSLADMRDEQEQIDDINRQLDQVSVKAQQLHELSVQVEKIVAVLPVMSNDLTKLAGLIADNESALGATKEKRQDKQTQLHLLQKVAKLEDYIADLKDGHPCPLCGSLEHPYSADHPHLMQETEVTQTQKQIAELDKIIVDLEDNLSKHRINQATVRQQFAQQEEQQTILNDQIQKLKTDIDQLISSLINKGYSQFITETLKSLAQIETHVDALSLLDSSKIELGKRRESLKNTLTQYETLSESLSTMRNDIEALDKEQRELTSTINEIESNSEKTTWAIENLDKKYHDNFSELTVLKTDILALLNKYFADKHQSDAKTAIRSSLHSLQPLITSIEGQAILSEAEYQSHINTLRQCHSALLQIKKQFNDYREDQQTLKTSLGQLETKIETKQSQLDKEGKELVEISQLAAEKANMLEQLKTNRDEVLADKDPEAEEKRLREALEQSQIEQTSAQRQLDNAEHILSQLLDKQRHVTEQVTIVQGTLNTQEDSFKLILATSDFADEIDFTNARLPIDERNALRQQQQHIDYALKQTQFLLEETKKALADKQANPLTVDDRETLVQQQSQAQDEFNKRIESIGAISQRLKDNENKKTTQQAQLEAITDQKDKLQVWRQLNDLIGSNSGKKFRTFAQGLTFDLMVTHANTQLQKMSDRYLLARDDNSPLELNVIDNYQGGEIRSTKNLSGGEGFIISLALALGLSQMASQNIRVDSLFLDEGFGTLDEESLDIALDTLTNLQQEGKLIGVISHVQALKDRILTQIKVEKLSGGFSRISGQGCHKVVSEKAS</sequence>
<gene>
    <name evidence="3" type="ORF">FQV37_431</name>
</gene>
<feature type="coiled-coil region" evidence="1">
    <location>
        <begin position="231"/>
        <end position="278"/>
    </location>
</feature>
<dbReference type="InterPro" id="IPR027417">
    <property type="entry name" value="P-loop_NTPase"/>
</dbReference>
<feature type="coiled-coil region" evidence="1">
    <location>
        <begin position="629"/>
        <end position="684"/>
    </location>
</feature>
<dbReference type="Proteomes" id="UP000471465">
    <property type="component" value="Unassembled WGS sequence"/>
</dbReference>
<evidence type="ECO:0000313" key="3">
    <source>
        <dbReference type="EMBL" id="KAF0568927.1"/>
    </source>
</evidence>
<feature type="coiled-coil region" evidence="1">
    <location>
        <begin position="742"/>
        <end position="779"/>
    </location>
</feature>
<dbReference type="Gene3D" id="3.40.50.300">
    <property type="entry name" value="P-loop containing nucleotide triphosphate hydrolases"/>
    <property type="match status" value="2"/>
</dbReference>
<evidence type="ECO:0000313" key="4">
    <source>
        <dbReference type="Proteomes" id="UP000471465"/>
    </source>
</evidence>